<dbReference type="EMBL" id="GEMB01003226">
    <property type="protein sequence ID" value="JAR99985.1"/>
    <property type="molecule type" value="Transcribed_RNA"/>
</dbReference>
<dbReference type="EMBL" id="GEMB01003228">
    <property type="protein sequence ID" value="JAR99983.1"/>
    <property type="molecule type" value="Transcribed_RNA"/>
</dbReference>
<accession>A0A161MAP6</accession>
<name>A0A161MAP6_TRIIF</name>
<sequence>MWHTTWHPTRPIITDLGCIT</sequence>
<proteinExistence type="predicted"/>
<protein>
    <submittedName>
        <fullName evidence="1">Secreted salivary peptide</fullName>
    </submittedName>
</protein>
<dbReference type="AlphaFoldDB" id="A0A161MAP6"/>
<reference evidence="1" key="1">
    <citation type="submission" date="2016-04" db="EMBL/GenBank/DDBJ databases">
        <authorList>
            <person name="Calderon-Fernandez G.M.Sr."/>
        </authorList>
    </citation>
    <scope>NUCLEOTIDE SEQUENCE</scope>
    <source>
        <strain evidence="1">Int1</strain>
        <tissue evidence="1">Integument</tissue>
    </source>
</reference>
<dbReference type="EMBL" id="GEMB01003221">
    <property type="protein sequence ID" value="JAR99990.1"/>
    <property type="molecule type" value="Transcribed_RNA"/>
</dbReference>
<organism evidence="1">
    <name type="scientific">Triatoma infestans</name>
    <name type="common">Assassin bug</name>
    <dbReference type="NCBI Taxonomy" id="30076"/>
    <lineage>
        <taxon>Eukaryota</taxon>
        <taxon>Metazoa</taxon>
        <taxon>Ecdysozoa</taxon>
        <taxon>Arthropoda</taxon>
        <taxon>Hexapoda</taxon>
        <taxon>Insecta</taxon>
        <taxon>Pterygota</taxon>
        <taxon>Neoptera</taxon>
        <taxon>Paraneoptera</taxon>
        <taxon>Hemiptera</taxon>
        <taxon>Heteroptera</taxon>
        <taxon>Panheteroptera</taxon>
        <taxon>Cimicomorpha</taxon>
        <taxon>Reduviidae</taxon>
        <taxon>Triatominae</taxon>
        <taxon>Triatoma</taxon>
    </lineage>
</organism>
<evidence type="ECO:0000313" key="1">
    <source>
        <dbReference type="EMBL" id="JAR99990.1"/>
    </source>
</evidence>
<reference evidence="1" key="2">
    <citation type="journal article" date="2017" name="J. Med. Entomol.">
        <title>Transcriptome Analysis of the Triatoma infestans (Hemiptera: Reduviidae) Integument.</title>
        <authorList>
            <person name="Calderon-Fernandez G.M."/>
            <person name="Moriconi D.E."/>
            <person name="Dulbecco A.B."/>
            <person name="Juarez M.P."/>
        </authorList>
    </citation>
    <scope>NUCLEOTIDE SEQUENCE</scope>
    <source>
        <strain evidence="1">Int1</strain>
        <tissue evidence="1">Integument</tissue>
    </source>
</reference>